<organism evidence="1 2">
    <name type="scientific">Puccinia striiformis</name>
    <dbReference type="NCBI Taxonomy" id="27350"/>
    <lineage>
        <taxon>Eukaryota</taxon>
        <taxon>Fungi</taxon>
        <taxon>Dikarya</taxon>
        <taxon>Basidiomycota</taxon>
        <taxon>Pucciniomycotina</taxon>
        <taxon>Pucciniomycetes</taxon>
        <taxon>Pucciniales</taxon>
        <taxon>Pucciniaceae</taxon>
        <taxon>Puccinia</taxon>
    </lineage>
</organism>
<name>A0A2S4UJR4_9BASI</name>
<reference evidence="1" key="1">
    <citation type="submission" date="2017-12" db="EMBL/GenBank/DDBJ databases">
        <title>Gene loss provides genomic basis for host adaptation in cereal stripe rust fungi.</title>
        <authorList>
            <person name="Xia C."/>
        </authorList>
    </citation>
    <scope>NUCLEOTIDE SEQUENCE [LARGE SCALE GENOMIC DNA]</scope>
    <source>
        <strain evidence="1">93-210</strain>
    </source>
</reference>
<evidence type="ECO:0000313" key="2">
    <source>
        <dbReference type="Proteomes" id="UP000239156"/>
    </source>
</evidence>
<dbReference type="Proteomes" id="UP000239156">
    <property type="component" value="Unassembled WGS sequence"/>
</dbReference>
<proteinExistence type="predicted"/>
<sequence>MNSQQIDSLSKSAGDVNEDFHQLLALFAQVEENEVEAFHTRRFNKIIKTLKSRFKVALYLLLLYLTPAIPDADSQDQFKTWFIVWNNSIILAMQNFEHVVESLVVTP</sequence>
<dbReference type="VEuPathDB" id="FungiDB:PSTT_15082"/>
<evidence type="ECO:0000313" key="1">
    <source>
        <dbReference type="EMBL" id="POV97374.1"/>
    </source>
</evidence>
<dbReference type="VEuPathDB" id="FungiDB:PSHT_05613"/>
<protein>
    <submittedName>
        <fullName evidence="1">Uncharacterized protein</fullName>
    </submittedName>
</protein>
<dbReference type="EMBL" id="PKSL01000263">
    <property type="protein sequence ID" value="POV97374.1"/>
    <property type="molecule type" value="Genomic_DNA"/>
</dbReference>
<dbReference type="PANTHER" id="PTHR33069:SF3">
    <property type="entry name" value="DYNEIN HEAVY CHAIN TAIL DOMAIN-CONTAINING PROTEIN"/>
    <property type="match status" value="1"/>
</dbReference>
<keyword evidence="2" id="KW-1185">Reference proteome</keyword>
<dbReference type="AlphaFoldDB" id="A0A2S4UJR4"/>
<gene>
    <name evidence="1" type="ORF">PSTT_15082</name>
</gene>
<accession>A0A2S4UJR4</accession>
<dbReference type="PANTHER" id="PTHR33069">
    <property type="entry name" value="CHROMOSOME 7, WHOLE GENOME SHOTGUN SEQUENCE-RELATED"/>
    <property type="match status" value="1"/>
</dbReference>
<comment type="caution">
    <text evidence="1">The sequence shown here is derived from an EMBL/GenBank/DDBJ whole genome shotgun (WGS) entry which is preliminary data.</text>
</comment>